<organism evidence="1">
    <name type="scientific">Desulfatirhabdium butyrativorans</name>
    <dbReference type="NCBI Taxonomy" id="340467"/>
    <lineage>
        <taxon>Bacteria</taxon>
        <taxon>Pseudomonadati</taxon>
        <taxon>Thermodesulfobacteriota</taxon>
        <taxon>Desulfobacteria</taxon>
        <taxon>Desulfobacterales</taxon>
        <taxon>Desulfatirhabdiaceae</taxon>
        <taxon>Desulfatirhabdium</taxon>
    </lineage>
</organism>
<reference evidence="1" key="1">
    <citation type="journal article" date="2020" name="mSystems">
        <title>Genome- and Community-Level Interaction Insights into Carbon Utilization and Element Cycling Functions of Hydrothermarchaeota in Hydrothermal Sediment.</title>
        <authorList>
            <person name="Zhou Z."/>
            <person name="Liu Y."/>
            <person name="Xu W."/>
            <person name="Pan J."/>
            <person name="Luo Z.H."/>
            <person name="Li M."/>
        </authorList>
    </citation>
    <scope>NUCLEOTIDE SEQUENCE [LARGE SCALE GENOMIC DNA]</scope>
    <source>
        <strain evidence="1">SpSt-477</strain>
    </source>
</reference>
<gene>
    <name evidence="1" type="ORF">ENS29_12475</name>
</gene>
<dbReference type="GO" id="GO:0016746">
    <property type="term" value="F:acyltransferase activity"/>
    <property type="evidence" value="ECO:0007669"/>
    <property type="project" value="UniProtKB-KW"/>
</dbReference>
<dbReference type="EMBL" id="DSUH01000287">
    <property type="protein sequence ID" value="HGU33651.1"/>
    <property type="molecule type" value="Genomic_DNA"/>
</dbReference>
<dbReference type="InterPro" id="IPR016039">
    <property type="entry name" value="Thiolase-like"/>
</dbReference>
<dbReference type="Gene3D" id="3.40.47.10">
    <property type="match status" value="1"/>
</dbReference>
<evidence type="ECO:0000313" key="1">
    <source>
        <dbReference type="EMBL" id="HGU33651.1"/>
    </source>
</evidence>
<dbReference type="PANTHER" id="PTHR34069">
    <property type="entry name" value="3-OXOACYL-[ACYL-CARRIER-PROTEIN] SYNTHASE 3"/>
    <property type="match status" value="1"/>
</dbReference>
<sequence>MSERPAYITGIGSYSPGNPVPFDQIEHVLGKLTGVSPKMARRIERLNGVLKEMLGVEYSHYAIDPDTGQFTESNVSMCEKSARQALLQAQIEPKNVDLIVYAGILYDVMCPPSSVLVQDALGIPYCAEMSIHSNCTAIYKALQVAADSIRLGRYNNALVVTSQMSSAFLRASYFNQKAVTIEQVIL</sequence>
<name>A0A7C4VQZ3_9BACT</name>
<protein>
    <recommendedName>
        <fullName evidence="2">3-oxoacyl-ACP synthase</fullName>
    </recommendedName>
</protein>
<dbReference type="SUPFAM" id="SSF53901">
    <property type="entry name" value="Thiolase-like"/>
    <property type="match status" value="1"/>
</dbReference>
<accession>A0A7C4VQZ3</accession>
<comment type="caution">
    <text evidence="1">The sequence shown here is derived from an EMBL/GenBank/DDBJ whole genome shotgun (WGS) entry which is preliminary data.</text>
</comment>
<dbReference type="PANTHER" id="PTHR34069:SF2">
    <property type="entry name" value="BETA-KETOACYL-[ACYL-CARRIER-PROTEIN] SYNTHASE III"/>
    <property type="match status" value="1"/>
</dbReference>
<dbReference type="GO" id="GO:0044550">
    <property type="term" value="P:secondary metabolite biosynthetic process"/>
    <property type="evidence" value="ECO:0007669"/>
    <property type="project" value="TreeGrafter"/>
</dbReference>
<dbReference type="AlphaFoldDB" id="A0A7C4VQZ3"/>
<dbReference type="InterPro" id="IPR010894">
    <property type="entry name" value="SpoVAD"/>
</dbReference>
<dbReference type="Pfam" id="PF07451">
    <property type="entry name" value="SpoVAD"/>
    <property type="match status" value="1"/>
</dbReference>
<proteinExistence type="predicted"/>
<evidence type="ECO:0008006" key="2">
    <source>
        <dbReference type="Google" id="ProtNLM"/>
    </source>
</evidence>